<feature type="compositionally biased region" description="Polar residues" evidence="2">
    <location>
        <begin position="131"/>
        <end position="147"/>
    </location>
</feature>
<feature type="compositionally biased region" description="Polar residues" evidence="2">
    <location>
        <begin position="60"/>
        <end position="80"/>
    </location>
</feature>
<dbReference type="PANTHER" id="PTHR28260">
    <property type="entry name" value="SPINDLE POLE BODY COMPONENT SPC105"/>
    <property type="match status" value="1"/>
</dbReference>
<dbReference type="GO" id="GO:0000776">
    <property type="term" value="C:kinetochore"/>
    <property type="evidence" value="ECO:0007669"/>
    <property type="project" value="TreeGrafter"/>
</dbReference>
<dbReference type="EMBL" id="JAACJL010000001">
    <property type="protein sequence ID" value="KAF4623981.1"/>
    <property type="molecule type" value="Genomic_DNA"/>
</dbReference>
<sequence>MVTDKSSPKRRKSIAGVGHIPHSIVPKNRRRAHSIVPGALSPLARARRSLVPRKSILKGSVNNLNPDASSQPTNHSQSSAPDDATESMDITADLTALIRDNASRKSFGRRVSFASSSHVRLISGNKRRSSIRFQETPQEEQNVSNENDYPGQGSRRRRSSVRQSLPGSEDMDLTTIMPNGLNGGSAILDEEFDYDGDDYDGDDMEVTDIHGGVRRRSSTGGRQALSEIQSPGHSENHEANESRSDAANSSYISESASEMSELSQLMEFTVPLGQSLRPAEQDEAWLALKQMTHSGGADAEPDPSSDDNTEHSGQDMDLEDAMARLRHARDSLAPLQLDEFYEDQQDTFSSTEDSFNDTGDDNRTMNLSQVLGRASLGGEARLSLGQESNMDESEVYGYVVASTPRQSLAPAHVESEESTTTEQPRPPLVFHPQPPSEAEPEVPANESDRVPEAAKPRRSVSFATVHQGPSTSNSNPRTSIASSLAKPRPSYTAAFAPPTARPSPKKANPSVEPRVTPTKRPRPSEDAENVEHGSQSPAKRQALSAKWLDSATRDSEHTPSSSPAKAQSSVPQPRPLSPSKKSPFQPAGATTSAPSQATISKPSSGLRRPSGYFAKRKSLAPVFTPSTEPALPTHASTTQKNSHALRGRASAGSAPSDAWTRFDREAGSGSTMKVREEGAEAQEKEAEQPEAAEQATETPSENMETAAQTQPVVSFEQSTGGEPSPSTLSRAPHALQTLVEEPEEEIEPAALEDMEISGDIQVDIDATQQWREGVQEPDEEEEEEPLISIAQFFMMTGVKFMDEINAPRRSMHPSQQALRQPRNPADIPLAEYVTAMAIDIPQMDLYSRVSKDLQSWMEKSKIVLAQAEDEAAKVTPELFVEYARADEEGQAELLHQLKLIRTHTRFLAKSDWYDWKFQWVEGLRATAEEAFVSLENDARALEEPKRIATDLIPALEKEYEEIMRELEQEQAEVAEMEEGDQDYLNELKGTIAEQNIEIEALKAELAEGTEQVRSLEERLEEIEMQKREAKNTITNAERILHLKQTSTRLEVFRLKAELEALEDLHMCRITKVNSKLFEYVYASLFHVTIPCDGFIPNMTKVNITRYGKQSTRYKDDFPQLSAFLLNAANLLITEGDQVTVREIVHRLSDFWSSCAQLRSQLLFLAIKYPVEIVIDTPADKRLPGFKAQAMVMFPSKKAKAYISFVFSFDTLSQWPISINSLDCQVDVAYGPIDRSAILKAVSDRLSQATSSDNHACLLDACIEAQEVYH</sequence>
<feature type="compositionally biased region" description="Polar residues" evidence="2">
    <location>
        <begin position="558"/>
        <end position="571"/>
    </location>
</feature>
<dbReference type="Pfam" id="PF08317">
    <property type="entry name" value="Spc7"/>
    <property type="match status" value="1"/>
</dbReference>
<comment type="caution">
    <text evidence="4">The sequence shown here is derived from an EMBL/GenBank/DDBJ whole genome shotgun (WGS) entry which is preliminary data.</text>
</comment>
<protein>
    <recommendedName>
        <fullName evidence="3">Spc7 kinetochore protein domain-containing protein</fullName>
    </recommendedName>
</protein>
<feature type="compositionally biased region" description="Acidic residues" evidence="2">
    <location>
        <begin position="188"/>
        <end position="206"/>
    </location>
</feature>
<evidence type="ECO:0000259" key="3">
    <source>
        <dbReference type="SMART" id="SM00787"/>
    </source>
</evidence>
<accession>A0A8H4VVA2</accession>
<dbReference type="InterPro" id="IPR033338">
    <property type="entry name" value="Spc105/Spc7"/>
</dbReference>
<feature type="coiled-coil region" evidence="1">
    <location>
        <begin position="952"/>
        <end position="1039"/>
    </location>
</feature>
<feature type="compositionally biased region" description="Basic and acidic residues" evidence="2">
    <location>
        <begin position="522"/>
        <end position="531"/>
    </location>
</feature>
<feature type="region of interest" description="Disordered" evidence="2">
    <location>
        <begin position="1"/>
        <end position="39"/>
    </location>
</feature>
<feature type="region of interest" description="Disordered" evidence="2">
    <location>
        <begin position="406"/>
        <end position="730"/>
    </location>
</feature>
<dbReference type="AlphaFoldDB" id="A0A8H4VVA2"/>
<feature type="domain" description="Spc7 kinetochore protein" evidence="3">
    <location>
        <begin position="776"/>
        <end position="1090"/>
    </location>
</feature>
<dbReference type="Pfam" id="PF18210">
    <property type="entry name" value="Knl1_RWD_C"/>
    <property type="match status" value="1"/>
</dbReference>
<feature type="compositionally biased region" description="Polar residues" evidence="2">
    <location>
        <begin position="461"/>
        <end position="482"/>
    </location>
</feature>
<feature type="compositionally biased region" description="Basic and acidic residues" evidence="2">
    <location>
        <begin position="673"/>
        <end position="687"/>
    </location>
</feature>
<feature type="region of interest" description="Disordered" evidence="2">
    <location>
        <begin position="128"/>
        <end position="255"/>
    </location>
</feature>
<reference evidence="4 5" key="1">
    <citation type="submission" date="2019-12" db="EMBL/GenBank/DDBJ databases">
        <authorList>
            <person name="Floudas D."/>
            <person name="Bentzer J."/>
            <person name="Ahren D."/>
            <person name="Johansson T."/>
            <person name="Persson P."/>
            <person name="Tunlid A."/>
        </authorList>
    </citation>
    <scope>NUCLEOTIDE SEQUENCE [LARGE SCALE GENOMIC DNA]</scope>
    <source>
        <strain evidence="4 5">CBS 102.39</strain>
    </source>
</reference>
<feature type="region of interest" description="Disordered" evidence="2">
    <location>
        <begin position="343"/>
        <end position="364"/>
    </location>
</feature>
<evidence type="ECO:0000256" key="2">
    <source>
        <dbReference type="SAM" id="MobiDB-lite"/>
    </source>
</evidence>
<dbReference type="SMART" id="SM00787">
    <property type="entry name" value="Spc7"/>
    <property type="match status" value="1"/>
</dbReference>
<evidence type="ECO:0000256" key="1">
    <source>
        <dbReference type="SAM" id="Coils"/>
    </source>
</evidence>
<dbReference type="GO" id="GO:1990758">
    <property type="term" value="P:mitotic sister chromatid biorientation"/>
    <property type="evidence" value="ECO:0007669"/>
    <property type="project" value="TreeGrafter"/>
</dbReference>
<feature type="compositionally biased region" description="Polar residues" evidence="2">
    <location>
        <begin position="698"/>
        <end position="729"/>
    </location>
</feature>
<dbReference type="PANTHER" id="PTHR28260:SF1">
    <property type="entry name" value="SPINDLE POLE BODY COMPONENT SPC105"/>
    <property type="match status" value="1"/>
</dbReference>
<feature type="compositionally biased region" description="Basic and acidic residues" evidence="2">
    <location>
        <begin position="234"/>
        <end position="244"/>
    </location>
</feature>
<organism evidence="4 5">
    <name type="scientific">Agrocybe pediades</name>
    <dbReference type="NCBI Taxonomy" id="84607"/>
    <lineage>
        <taxon>Eukaryota</taxon>
        <taxon>Fungi</taxon>
        <taxon>Dikarya</taxon>
        <taxon>Basidiomycota</taxon>
        <taxon>Agaricomycotina</taxon>
        <taxon>Agaricomycetes</taxon>
        <taxon>Agaricomycetidae</taxon>
        <taxon>Agaricales</taxon>
        <taxon>Agaricineae</taxon>
        <taxon>Strophariaceae</taxon>
        <taxon>Agrocybe</taxon>
    </lineage>
</organism>
<feature type="compositionally biased region" description="Basic and acidic residues" evidence="2">
    <location>
        <begin position="446"/>
        <end position="455"/>
    </location>
</feature>
<feature type="compositionally biased region" description="Polar residues" evidence="2">
    <location>
        <begin position="588"/>
        <end position="603"/>
    </location>
</feature>
<dbReference type="GO" id="GO:0034501">
    <property type="term" value="P:protein localization to kinetochore"/>
    <property type="evidence" value="ECO:0007669"/>
    <property type="project" value="TreeGrafter"/>
</dbReference>
<keyword evidence="1" id="KW-0175">Coiled coil</keyword>
<dbReference type="InterPro" id="IPR040850">
    <property type="entry name" value="Knl1_RWD_C"/>
</dbReference>
<dbReference type="InterPro" id="IPR013253">
    <property type="entry name" value="Spc7_domain"/>
</dbReference>
<feature type="region of interest" description="Disordered" evidence="2">
    <location>
        <begin position="292"/>
        <end position="316"/>
    </location>
</feature>
<evidence type="ECO:0000313" key="4">
    <source>
        <dbReference type="EMBL" id="KAF4623981.1"/>
    </source>
</evidence>
<dbReference type="GO" id="GO:0007094">
    <property type="term" value="P:mitotic spindle assembly checkpoint signaling"/>
    <property type="evidence" value="ECO:0007669"/>
    <property type="project" value="TreeGrafter"/>
</dbReference>
<keyword evidence="5" id="KW-1185">Reference proteome</keyword>
<feature type="region of interest" description="Disordered" evidence="2">
    <location>
        <begin position="54"/>
        <end position="86"/>
    </location>
</feature>
<evidence type="ECO:0000313" key="5">
    <source>
        <dbReference type="Proteomes" id="UP000521872"/>
    </source>
</evidence>
<feature type="compositionally biased region" description="Pro residues" evidence="2">
    <location>
        <begin position="424"/>
        <end position="437"/>
    </location>
</feature>
<feature type="compositionally biased region" description="Low complexity" evidence="2">
    <location>
        <begin position="246"/>
        <end position="255"/>
    </location>
</feature>
<gene>
    <name evidence="4" type="ORF">D9613_001691</name>
</gene>
<name>A0A8H4VVA2_9AGAR</name>
<dbReference type="Proteomes" id="UP000521872">
    <property type="component" value="Unassembled WGS sequence"/>
</dbReference>
<proteinExistence type="predicted"/>